<dbReference type="GO" id="GO:1990756">
    <property type="term" value="F:ubiquitin-like ligase-substrate adaptor activity"/>
    <property type="evidence" value="ECO:0000318"/>
    <property type="project" value="GO_Central"/>
</dbReference>
<organism evidence="4 5">
    <name type="scientific">Trichoplax adhaerens</name>
    <name type="common">Trichoplax reptans</name>
    <dbReference type="NCBI Taxonomy" id="10228"/>
    <lineage>
        <taxon>Eukaryota</taxon>
        <taxon>Metazoa</taxon>
        <taxon>Placozoa</taxon>
        <taxon>Uniplacotomia</taxon>
        <taxon>Trichoplacea</taxon>
        <taxon>Trichoplacidae</taxon>
        <taxon>Trichoplax</taxon>
    </lineage>
</organism>
<dbReference type="Proteomes" id="UP000009022">
    <property type="component" value="Unassembled WGS sequence"/>
</dbReference>
<gene>
    <name evidence="4" type="ORF">TRIADDRAFT_22276</name>
</gene>
<proteinExistence type="predicted"/>
<dbReference type="SMART" id="SM00612">
    <property type="entry name" value="Kelch"/>
    <property type="match status" value="5"/>
</dbReference>
<dbReference type="OrthoDB" id="45365at2759"/>
<feature type="domain" description="BTB" evidence="3">
    <location>
        <begin position="29"/>
        <end position="96"/>
    </location>
</feature>
<dbReference type="eggNOG" id="KOG4441">
    <property type="taxonomic scope" value="Eukaryota"/>
</dbReference>
<dbReference type="PANTHER" id="PTHR24412:SF419">
    <property type="entry name" value="KELCH-LIKE PROTEIN 20"/>
    <property type="match status" value="1"/>
</dbReference>
<dbReference type="InterPro" id="IPR015915">
    <property type="entry name" value="Kelch-typ_b-propeller"/>
</dbReference>
<dbReference type="SUPFAM" id="SSF54695">
    <property type="entry name" value="POZ domain"/>
    <property type="match status" value="1"/>
</dbReference>
<sequence length="581" mass="66887">MENCHHYYQSFAKNSFTVIRQLLSDGYLCDVELHIGQWQFPCHRLILASFSSYFRSMFTSNMIETTLHHITIHEVDQQAASMLVQYAYNGELAITKDNVQALLETAVLFDVPDVMEACSQFMSNHIDIQNCISIYNFAGFHHLTTLSNYARNYILENFTDVFQSNEIQYLSEDYLIQLLKHSKLNVQNEMQVYSAVKKWINYDYDERKLAAFKLLNHVRFAMIPRQQLILLTKNDDELINLDQHCQHLINQALRFQLYPKKVQNIETKPRESYSGLLYVFSYADVYSHYNTVECFSYKHQKWIIVHDAPKKLMSEDFAVTASEQNLYTLSGNRNHIISNQMSCYDVITKSWSAFPSVQTPRLEASICYLNQLLFVIGGYKIDYNRYTRSSRIAESYDTDTGLWTALSPMNEKRFGAGIATMDGLIYIVGGLSYDSSSTINFLNSGEYYNPKDNTWTPIRNMNYHRYKLGLVALNGYLFAIGGKSYDFECGNSFVTNSVERYDPEADEWIEITAMSEKRFAAGVATMGGRIWAIGGKCDEDNALDSAENYDPVSGEWESIPPMCNKGYNLCAISIQHKIFIS</sequence>
<dbReference type="Pfam" id="PF00651">
    <property type="entry name" value="BTB"/>
    <property type="match status" value="1"/>
</dbReference>
<dbReference type="InterPro" id="IPR006652">
    <property type="entry name" value="Kelch_1"/>
</dbReference>
<evidence type="ECO:0000256" key="2">
    <source>
        <dbReference type="ARBA" id="ARBA00022737"/>
    </source>
</evidence>
<dbReference type="SMART" id="SM00875">
    <property type="entry name" value="BACK"/>
    <property type="match status" value="1"/>
</dbReference>
<dbReference type="InterPro" id="IPR000210">
    <property type="entry name" value="BTB/POZ_dom"/>
</dbReference>
<protein>
    <recommendedName>
        <fullName evidence="3">BTB domain-containing protein</fullName>
    </recommendedName>
</protein>
<dbReference type="Gene3D" id="2.120.10.80">
    <property type="entry name" value="Kelch-type beta propeller"/>
    <property type="match status" value="2"/>
</dbReference>
<dbReference type="PhylomeDB" id="B3RRU2"/>
<dbReference type="Pfam" id="PF07707">
    <property type="entry name" value="BACK"/>
    <property type="match status" value="1"/>
</dbReference>
<dbReference type="Gene3D" id="3.30.710.10">
    <property type="entry name" value="Potassium Channel Kv1.1, Chain A"/>
    <property type="match status" value="1"/>
</dbReference>
<dbReference type="CDD" id="cd18238">
    <property type="entry name" value="BTB_POZ_KLHL8"/>
    <property type="match status" value="1"/>
</dbReference>
<evidence type="ECO:0000259" key="3">
    <source>
        <dbReference type="PROSITE" id="PS50097"/>
    </source>
</evidence>
<name>B3RRU2_TRIAD</name>
<dbReference type="PIRSF" id="PIRSF037037">
    <property type="entry name" value="Kelch-like_protein_gigaxonin"/>
    <property type="match status" value="1"/>
</dbReference>
<dbReference type="PANTHER" id="PTHR24412">
    <property type="entry name" value="KELCH PROTEIN"/>
    <property type="match status" value="1"/>
</dbReference>
<evidence type="ECO:0000313" key="4">
    <source>
        <dbReference type="EMBL" id="EDV26409.1"/>
    </source>
</evidence>
<reference evidence="4 5" key="1">
    <citation type="journal article" date="2008" name="Nature">
        <title>The Trichoplax genome and the nature of placozoans.</title>
        <authorList>
            <person name="Srivastava M."/>
            <person name="Begovic E."/>
            <person name="Chapman J."/>
            <person name="Putnam N.H."/>
            <person name="Hellsten U."/>
            <person name="Kawashima T."/>
            <person name="Kuo A."/>
            <person name="Mitros T."/>
            <person name="Salamov A."/>
            <person name="Carpenter M.L."/>
            <person name="Signorovitch A.Y."/>
            <person name="Moreno M.A."/>
            <person name="Kamm K."/>
            <person name="Grimwood J."/>
            <person name="Schmutz J."/>
            <person name="Shapiro H."/>
            <person name="Grigoriev I.V."/>
            <person name="Buss L.W."/>
            <person name="Schierwater B."/>
            <person name="Dellaporta S.L."/>
            <person name="Rokhsar D.S."/>
        </authorList>
    </citation>
    <scope>NUCLEOTIDE SEQUENCE [LARGE SCALE GENOMIC DNA]</scope>
    <source>
        <strain evidence="4 5">Grell-BS-1999</strain>
    </source>
</reference>
<dbReference type="Pfam" id="PF01344">
    <property type="entry name" value="Kelch_1"/>
    <property type="match status" value="1"/>
</dbReference>
<dbReference type="FunCoup" id="B3RRU2">
    <property type="interactions" value="1185"/>
</dbReference>
<dbReference type="InParanoid" id="B3RRU2"/>
<dbReference type="Pfam" id="PF24681">
    <property type="entry name" value="Kelch_KLHDC2_KLHL20_DRC7"/>
    <property type="match status" value="1"/>
</dbReference>
<keyword evidence="1" id="KW-0880">Kelch repeat</keyword>
<dbReference type="STRING" id="10228.B3RRU2"/>
<dbReference type="InterPro" id="IPR011333">
    <property type="entry name" value="SKP1/BTB/POZ_sf"/>
</dbReference>
<dbReference type="HOGENOM" id="CLU_004253_14_2_1"/>
<dbReference type="RefSeq" id="XP_002110405.1">
    <property type="nucleotide sequence ID" value="XM_002110369.1"/>
</dbReference>
<dbReference type="AlphaFoldDB" id="B3RRU2"/>
<dbReference type="SUPFAM" id="SSF117281">
    <property type="entry name" value="Kelch motif"/>
    <property type="match status" value="2"/>
</dbReference>
<dbReference type="FunFam" id="1.25.40.420:FF:000001">
    <property type="entry name" value="Kelch-like family member 12"/>
    <property type="match status" value="1"/>
</dbReference>
<evidence type="ECO:0000256" key="1">
    <source>
        <dbReference type="ARBA" id="ARBA00022441"/>
    </source>
</evidence>
<dbReference type="PROSITE" id="PS50097">
    <property type="entry name" value="BTB"/>
    <property type="match status" value="1"/>
</dbReference>
<keyword evidence="2" id="KW-0677">Repeat</keyword>
<accession>B3RRU2</accession>
<dbReference type="InterPro" id="IPR011705">
    <property type="entry name" value="BACK"/>
</dbReference>
<dbReference type="GO" id="GO:0043161">
    <property type="term" value="P:proteasome-mediated ubiquitin-dependent protein catabolic process"/>
    <property type="evidence" value="ECO:0000318"/>
    <property type="project" value="GO_Central"/>
</dbReference>
<dbReference type="KEGG" id="tad:TRIADDRAFT_22276"/>
<dbReference type="SMART" id="SM00225">
    <property type="entry name" value="BTB"/>
    <property type="match status" value="1"/>
</dbReference>
<dbReference type="GO" id="GO:0005737">
    <property type="term" value="C:cytoplasm"/>
    <property type="evidence" value="ECO:0000318"/>
    <property type="project" value="GO_Central"/>
</dbReference>
<dbReference type="CTD" id="6752140"/>
<dbReference type="EMBL" id="DS985243">
    <property type="protein sequence ID" value="EDV26409.1"/>
    <property type="molecule type" value="Genomic_DNA"/>
</dbReference>
<dbReference type="InterPro" id="IPR017096">
    <property type="entry name" value="BTB-kelch_protein"/>
</dbReference>
<dbReference type="GO" id="GO:0031463">
    <property type="term" value="C:Cul3-RING ubiquitin ligase complex"/>
    <property type="evidence" value="ECO:0000318"/>
    <property type="project" value="GO_Central"/>
</dbReference>
<dbReference type="OMA" id="WIEITAM"/>
<dbReference type="GeneID" id="6752140"/>
<dbReference type="Gene3D" id="1.25.40.420">
    <property type="match status" value="1"/>
</dbReference>
<keyword evidence="5" id="KW-1185">Reference proteome</keyword>
<evidence type="ECO:0000313" key="5">
    <source>
        <dbReference type="Proteomes" id="UP000009022"/>
    </source>
</evidence>